<keyword evidence="5 7" id="KW-1133">Transmembrane helix</keyword>
<keyword evidence="10" id="KW-1185">Reference proteome</keyword>
<comment type="caution">
    <text evidence="9">The sequence shown here is derived from an EMBL/GenBank/DDBJ whole genome shotgun (WGS) entry which is preliminary data.</text>
</comment>
<keyword evidence="6 7" id="KW-0472">Membrane</keyword>
<dbReference type="Proteomes" id="UP000018227">
    <property type="component" value="Unassembled WGS sequence"/>
</dbReference>
<comment type="subcellular location">
    <subcellularLocation>
        <location evidence="1 7">Cell membrane</location>
        <topology evidence="1 7">Multi-pass membrane protein</topology>
    </subcellularLocation>
</comment>
<dbReference type="InterPro" id="IPR035906">
    <property type="entry name" value="MetI-like_sf"/>
</dbReference>
<proteinExistence type="inferred from homology"/>
<feature type="transmembrane region" description="Helical" evidence="7">
    <location>
        <begin position="79"/>
        <end position="99"/>
    </location>
</feature>
<dbReference type="Pfam" id="PF00528">
    <property type="entry name" value="BPD_transp_1"/>
    <property type="match status" value="1"/>
</dbReference>
<dbReference type="STRING" id="592026.GCWU0000282_001383"/>
<keyword evidence="4 7" id="KW-0812">Transmembrane</keyword>
<name>V2Y340_9FIRM</name>
<dbReference type="PANTHER" id="PTHR30151:SF0">
    <property type="entry name" value="ABC TRANSPORTER PERMEASE PROTEIN MJ0413-RELATED"/>
    <property type="match status" value="1"/>
</dbReference>
<dbReference type="InterPro" id="IPR000515">
    <property type="entry name" value="MetI-like"/>
</dbReference>
<feature type="transmembrane region" description="Helical" evidence="7">
    <location>
        <begin position="234"/>
        <end position="253"/>
    </location>
</feature>
<dbReference type="Gene3D" id="1.10.3720.10">
    <property type="entry name" value="MetI-like"/>
    <property type="match status" value="1"/>
</dbReference>
<sequence length="266" mass="29122">MSTKMKKKSEGLKYKLISICTVVIVLTIWQLVTDVFKIVSPFMLPSPLKVLNTFIYKLTGGTTPDGANLIEHILSSLKIALGGYGVGVFIGVPLGIAMAWSRKFERYAMPLFNLIRPVPALAWIPLMILWLGIGYLSKVGIIFFAAFISATINSYTGIKKTNQVHLWVARTFGATNRQMLFKVAIPTALPMIFTGLRLALGSSWVALVAAEMLAATRGVGYMIYVGRMLGRPDIIIVGMITIGGIGLIMSYGLEKLQKKYIGRGSK</sequence>
<dbReference type="SUPFAM" id="SSF161098">
    <property type="entry name" value="MetI-like"/>
    <property type="match status" value="1"/>
</dbReference>
<evidence type="ECO:0000256" key="2">
    <source>
        <dbReference type="ARBA" id="ARBA00022448"/>
    </source>
</evidence>
<evidence type="ECO:0000256" key="6">
    <source>
        <dbReference type="ARBA" id="ARBA00023136"/>
    </source>
</evidence>
<evidence type="ECO:0000259" key="8">
    <source>
        <dbReference type="PROSITE" id="PS50928"/>
    </source>
</evidence>
<feature type="domain" description="ABC transmembrane type-1" evidence="8">
    <location>
        <begin position="73"/>
        <end position="253"/>
    </location>
</feature>
<evidence type="ECO:0000256" key="7">
    <source>
        <dbReference type="RuleBase" id="RU363032"/>
    </source>
</evidence>
<protein>
    <submittedName>
        <fullName evidence="9">ABC transporter, permease protein</fullName>
    </submittedName>
</protein>
<evidence type="ECO:0000256" key="5">
    <source>
        <dbReference type="ARBA" id="ARBA00022989"/>
    </source>
</evidence>
<dbReference type="PROSITE" id="PS50928">
    <property type="entry name" value="ABC_TM1"/>
    <property type="match status" value="1"/>
</dbReference>
<evidence type="ECO:0000313" key="9">
    <source>
        <dbReference type="EMBL" id="ESL03393.1"/>
    </source>
</evidence>
<feature type="transmembrane region" description="Helical" evidence="7">
    <location>
        <begin position="12"/>
        <end position="32"/>
    </location>
</feature>
<dbReference type="AlphaFoldDB" id="V2Y340"/>
<dbReference type="EMBL" id="ACIL03000011">
    <property type="protein sequence ID" value="ESL03393.1"/>
    <property type="molecule type" value="Genomic_DNA"/>
</dbReference>
<reference evidence="9 10" key="1">
    <citation type="submission" date="2013-06" db="EMBL/GenBank/DDBJ databases">
        <authorList>
            <person name="Weinstock G."/>
            <person name="Sodergren E."/>
            <person name="Clifton S."/>
            <person name="Fulton L."/>
            <person name="Fulton B."/>
            <person name="Courtney L."/>
            <person name="Fronick C."/>
            <person name="Harrison M."/>
            <person name="Strong C."/>
            <person name="Farmer C."/>
            <person name="Delahaunty K."/>
            <person name="Markovic C."/>
            <person name="Hall O."/>
            <person name="Minx P."/>
            <person name="Tomlinson C."/>
            <person name="Mitreva M."/>
            <person name="Nelson J."/>
            <person name="Hou S."/>
            <person name="Wollam A."/>
            <person name="Pepin K.H."/>
            <person name="Johnson M."/>
            <person name="Bhonagiri V."/>
            <person name="Nash W.E."/>
            <person name="Warren W."/>
            <person name="Chinwalla A."/>
            <person name="Mardis E.R."/>
            <person name="Wilson R.K."/>
        </authorList>
    </citation>
    <scope>NUCLEOTIDE SEQUENCE [LARGE SCALE GENOMIC DNA]</scope>
    <source>
        <strain evidence="9 10">ATCC 51271</strain>
    </source>
</reference>
<evidence type="ECO:0000313" key="10">
    <source>
        <dbReference type="Proteomes" id="UP000018227"/>
    </source>
</evidence>
<dbReference type="HOGENOM" id="CLU_046113_1_4_9"/>
<dbReference type="PANTHER" id="PTHR30151">
    <property type="entry name" value="ALKANE SULFONATE ABC TRANSPORTER-RELATED, MEMBRANE SUBUNIT"/>
    <property type="match status" value="1"/>
</dbReference>
<dbReference type="eggNOG" id="COG0600">
    <property type="taxonomic scope" value="Bacteria"/>
</dbReference>
<feature type="transmembrane region" description="Helical" evidence="7">
    <location>
        <begin position="111"/>
        <end position="133"/>
    </location>
</feature>
<gene>
    <name evidence="9" type="ORF">GCWU0000282_001383</name>
</gene>
<accession>V2Y340</accession>
<comment type="similarity">
    <text evidence="7">Belongs to the binding-protein-dependent transport system permease family.</text>
</comment>
<evidence type="ECO:0000256" key="4">
    <source>
        <dbReference type="ARBA" id="ARBA00022692"/>
    </source>
</evidence>
<keyword evidence="3" id="KW-1003">Cell membrane</keyword>
<evidence type="ECO:0000256" key="1">
    <source>
        <dbReference type="ARBA" id="ARBA00004651"/>
    </source>
</evidence>
<evidence type="ECO:0000256" key="3">
    <source>
        <dbReference type="ARBA" id="ARBA00022475"/>
    </source>
</evidence>
<dbReference type="CDD" id="cd06261">
    <property type="entry name" value="TM_PBP2"/>
    <property type="match status" value="1"/>
</dbReference>
<organism evidence="9 10">
    <name type="scientific">Catonella morbi ATCC 51271</name>
    <dbReference type="NCBI Taxonomy" id="592026"/>
    <lineage>
        <taxon>Bacteria</taxon>
        <taxon>Bacillati</taxon>
        <taxon>Bacillota</taxon>
        <taxon>Clostridia</taxon>
        <taxon>Lachnospirales</taxon>
        <taxon>Lachnospiraceae</taxon>
        <taxon>Catonella</taxon>
    </lineage>
</organism>
<feature type="transmembrane region" description="Helical" evidence="7">
    <location>
        <begin position="179"/>
        <end position="198"/>
    </location>
</feature>
<keyword evidence="2 7" id="KW-0813">Transport</keyword>
<dbReference type="GO" id="GO:0005886">
    <property type="term" value="C:plasma membrane"/>
    <property type="evidence" value="ECO:0007669"/>
    <property type="project" value="UniProtKB-SubCell"/>
</dbReference>
<feature type="transmembrane region" description="Helical" evidence="7">
    <location>
        <begin position="139"/>
        <end position="158"/>
    </location>
</feature>
<dbReference type="GO" id="GO:0055085">
    <property type="term" value="P:transmembrane transport"/>
    <property type="evidence" value="ECO:0007669"/>
    <property type="project" value="InterPro"/>
</dbReference>